<evidence type="ECO:0000256" key="8">
    <source>
        <dbReference type="RuleBase" id="RU366009"/>
    </source>
</evidence>
<keyword evidence="12" id="KW-1185">Reference proteome</keyword>
<dbReference type="eggNOG" id="KOG3968">
    <property type="taxonomic scope" value="Eukaryota"/>
</dbReference>
<accession>M3D1P4</accession>
<dbReference type="GO" id="GO:0005829">
    <property type="term" value="C:cytosol"/>
    <property type="evidence" value="ECO:0007669"/>
    <property type="project" value="TreeGrafter"/>
</dbReference>
<dbReference type="Gene3D" id="2.30.40.10">
    <property type="entry name" value="Urease, subunit C, domain 1"/>
    <property type="match status" value="1"/>
</dbReference>
<dbReference type="EC" id="3.5.4.3" evidence="8"/>
<evidence type="ECO:0000313" key="12">
    <source>
        <dbReference type="Proteomes" id="UP000016931"/>
    </source>
</evidence>
<dbReference type="PANTHER" id="PTHR11271">
    <property type="entry name" value="GUANINE DEAMINASE"/>
    <property type="match status" value="1"/>
</dbReference>
<dbReference type="InterPro" id="IPR032466">
    <property type="entry name" value="Metal_Hydrolase"/>
</dbReference>
<dbReference type="FunFam" id="3.20.20.140:FF:000022">
    <property type="entry name" value="Guanine deaminase"/>
    <property type="match status" value="1"/>
</dbReference>
<comment type="function">
    <text evidence="7 8">Catalyzes the hydrolytic deamination of guanine, producing xanthine and ammonia.</text>
</comment>
<dbReference type="GO" id="GO:0006147">
    <property type="term" value="P:guanine catabolic process"/>
    <property type="evidence" value="ECO:0007669"/>
    <property type="project" value="UniProtKB-UniRule"/>
</dbReference>
<dbReference type="InterPro" id="IPR011059">
    <property type="entry name" value="Metal-dep_hydrolase_composite"/>
</dbReference>
<feature type="domain" description="Amidohydrolase-related" evidence="10">
    <location>
        <begin position="71"/>
        <end position="480"/>
    </location>
</feature>
<dbReference type="PANTHER" id="PTHR11271:SF6">
    <property type="entry name" value="GUANINE DEAMINASE"/>
    <property type="match status" value="1"/>
</dbReference>
<gene>
    <name evidence="11" type="ORF">SEPMUDRAFT_150365</name>
</gene>
<proteinExistence type="inferred from homology"/>
<dbReference type="EMBL" id="KB456266">
    <property type="protein sequence ID" value="EMF11423.1"/>
    <property type="molecule type" value="Genomic_DNA"/>
</dbReference>
<dbReference type="InterPro" id="IPR014311">
    <property type="entry name" value="Guanine_deaminase"/>
</dbReference>
<comment type="catalytic activity">
    <reaction evidence="6 8">
        <text>guanine + H2O + H(+) = xanthine + NH4(+)</text>
        <dbReference type="Rhea" id="RHEA:14665"/>
        <dbReference type="ChEBI" id="CHEBI:15377"/>
        <dbReference type="ChEBI" id="CHEBI:15378"/>
        <dbReference type="ChEBI" id="CHEBI:16235"/>
        <dbReference type="ChEBI" id="CHEBI:17712"/>
        <dbReference type="ChEBI" id="CHEBI:28938"/>
        <dbReference type="EC" id="3.5.4.3"/>
    </reaction>
</comment>
<dbReference type="Pfam" id="PF01979">
    <property type="entry name" value="Amidohydro_1"/>
    <property type="match status" value="1"/>
</dbReference>
<feature type="compositionally biased region" description="Low complexity" evidence="9">
    <location>
        <begin position="354"/>
        <end position="363"/>
    </location>
</feature>
<dbReference type="InterPro" id="IPR006680">
    <property type="entry name" value="Amidohydro-rel"/>
</dbReference>
<evidence type="ECO:0000256" key="6">
    <source>
        <dbReference type="ARBA" id="ARBA00051148"/>
    </source>
</evidence>
<dbReference type="HOGENOM" id="CLU_012358_0_0_1"/>
<keyword evidence="4 8" id="KW-0378">Hydrolase</keyword>
<protein>
    <recommendedName>
        <fullName evidence="8">Guanine deaminase</fullName>
        <shortName evidence="8">Guanase</shortName>
        <ecNumber evidence="8">3.5.4.3</ecNumber>
    </recommendedName>
    <alternativeName>
        <fullName evidence="8">Guanine aminohydrolase</fullName>
    </alternativeName>
</protein>
<organism evidence="11 12">
    <name type="scientific">Sphaerulina musiva (strain SO2202)</name>
    <name type="common">Poplar stem canker fungus</name>
    <name type="synonym">Septoria musiva</name>
    <dbReference type="NCBI Taxonomy" id="692275"/>
    <lineage>
        <taxon>Eukaryota</taxon>
        <taxon>Fungi</taxon>
        <taxon>Dikarya</taxon>
        <taxon>Ascomycota</taxon>
        <taxon>Pezizomycotina</taxon>
        <taxon>Dothideomycetes</taxon>
        <taxon>Dothideomycetidae</taxon>
        <taxon>Mycosphaerellales</taxon>
        <taxon>Mycosphaerellaceae</taxon>
        <taxon>Sphaerulina</taxon>
    </lineage>
</organism>
<evidence type="ECO:0000256" key="4">
    <source>
        <dbReference type="ARBA" id="ARBA00022801"/>
    </source>
</evidence>
<dbReference type="OMA" id="CVHMNDS"/>
<keyword evidence="3 8" id="KW-0479">Metal-binding</keyword>
<comment type="cofactor">
    <cofactor evidence="8">
        <name>Zn(2+)</name>
        <dbReference type="ChEBI" id="CHEBI:29105"/>
    </cofactor>
    <text evidence="8">Binds 1 zinc ion per subunit.</text>
</comment>
<dbReference type="NCBIfam" id="TIGR02967">
    <property type="entry name" value="guan_deamin"/>
    <property type="match status" value="1"/>
</dbReference>
<dbReference type="UniPathway" id="UPA00603">
    <property type="reaction ID" value="UER00660"/>
</dbReference>
<dbReference type="Proteomes" id="UP000016931">
    <property type="component" value="Unassembled WGS sequence"/>
</dbReference>
<dbReference type="InterPro" id="IPR051607">
    <property type="entry name" value="Metallo-dep_hydrolases"/>
</dbReference>
<dbReference type="GO" id="GO:0008892">
    <property type="term" value="F:guanine deaminase activity"/>
    <property type="evidence" value="ECO:0007669"/>
    <property type="project" value="UniProtKB-UniRule"/>
</dbReference>
<keyword evidence="5 8" id="KW-0862">Zinc</keyword>
<dbReference type="GeneID" id="27903258"/>
<dbReference type="AlphaFoldDB" id="M3D1P4"/>
<dbReference type="STRING" id="692275.M3D1P4"/>
<sequence>MATLEKTLYVGAFIHCQDLTTLDICSHGIIGVDESGKIAFISRETKDKQIPAREGWENAKVVSITGLGFFFPGFIDTHIHASQYPNAGIFGKSTLLDWLNTYTFPLESSFSDLAKASKIYNRIVSRTLSHGTTTACYYATIHVPATNLLADICHAKGQRAFIGRVCMDSLAPDYYRDESAATSLADAKACIEHIRSIDPHFDQVSPIITPRFAPSCSTESLNSLGQLHKDTGVPIQTHISENLQEIQLVKDLFPNSTSYADVYDQAGLLTSQTILAHCVHLTPEERKLIKTRQAKISHCPASNTALTSGCAPIRSLLNEGLTIGLGTDVSGGYTPSILAECREALFTSRHLFMSSSSPSSSDGNGNGGTPSIKREDDVKLSVEEALYLATRGGAKVCNLEHRIGGFEVGMDWDAQMIGLDVVGDDYAAGEGEGVNGKMDFLETGIVDVFGHESWDDNVNKWVYGGDDRNTLAVWVKGRLVHSRGGRRGLQTS</sequence>
<comment type="pathway">
    <text evidence="1 8">Purine metabolism; guanine degradation; xanthine from guanine: step 1/1.</text>
</comment>
<dbReference type="RefSeq" id="XP_016759544.1">
    <property type="nucleotide sequence ID" value="XM_016906121.1"/>
</dbReference>
<dbReference type="OrthoDB" id="194468at2759"/>
<evidence type="ECO:0000256" key="9">
    <source>
        <dbReference type="SAM" id="MobiDB-lite"/>
    </source>
</evidence>
<reference evidence="11 12" key="1">
    <citation type="journal article" date="2012" name="PLoS Pathog.">
        <title>Diverse lifestyles and strategies of plant pathogenesis encoded in the genomes of eighteen Dothideomycetes fungi.</title>
        <authorList>
            <person name="Ohm R.A."/>
            <person name="Feau N."/>
            <person name="Henrissat B."/>
            <person name="Schoch C.L."/>
            <person name="Horwitz B.A."/>
            <person name="Barry K.W."/>
            <person name="Condon B.J."/>
            <person name="Copeland A.C."/>
            <person name="Dhillon B."/>
            <person name="Glaser F."/>
            <person name="Hesse C.N."/>
            <person name="Kosti I."/>
            <person name="LaButti K."/>
            <person name="Lindquist E.A."/>
            <person name="Lucas S."/>
            <person name="Salamov A.A."/>
            <person name="Bradshaw R.E."/>
            <person name="Ciuffetti L."/>
            <person name="Hamelin R.C."/>
            <person name="Kema G.H.J."/>
            <person name="Lawrence C."/>
            <person name="Scott J.A."/>
            <person name="Spatafora J.W."/>
            <person name="Turgeon B.G."/>
            <person name="de Wit P.J.G.M."/>
            <person name="Zhong S."/>
            <person name="Goodwin S.B."/>
            <person name="Grigoriev I.V."/>
        </authorList>
    </citation>
    <scope>NUCLEOTIDE SEQUENCE [LARGE SCALE GENOMIC DNA]</scope>
    <source>
        <strain evidence="11 12">SO2202</strain>
    </source>
</reference>
<evidence type="ECO:0000256" key="1">
    <source>
        <dbReference type="ARBA" id="ARBA00004984"/>
    </source>
</evidence>
<evidence type="ECO:0000256" key="2">
    <source>
        <dbReference type="ARBA" id="ARBA00006745"/>
    </source>
</evidence>
<dbReference type="GO" id="GO:0008270">
    <property type="term" value="F:zinc ion binding"/>
    <property type="evidence" value="ECO:0007669"/>
    <property type="project" value="UniProtKB-UniRule"/>
</dbReference>
<feature type="region of interest" description="Disordered" evidence="9">
    <location>
        <begin position="354"/>
        <end position="375"/>
    </location>
</feature>
<name>M3D1P4_SPHMS</name>
<evidence type="ECO:0000256" key="7">
    <source>
        <dbReference type="ARBA" id="ARBA00056079"/>
    </source>
</evidence>
<dbReference type="SUPFAM" id="SSF51556">
    <property type="entry name" value="Metallo-dependent hydrolases"/>
    <property type="match status" value="1"/>
</dbReference>
<dbReference type="SUPFAM" id="SSF51338">
    <property type="entry name" value="Composite domain of metallo-dependent hydrolases"/>
    <property type="match status" value="1"/>
</dbReference>
<comment type="similarity">
    <text evidence="2 8">Belongs to the metallo-dependent hydrolases superfamily. ATZ/TRZ family.</text>
</comment>
<evidence type="ECO:0000256" key="3">
    <source>
        <dbReference type="ARBA" id="ARBA00022723"/>
    </source>
</evidence>
<evidence type="ECO:0000259" key="10">
    <source>
        <dbReference type="Pfam" id="PF01979"/>
    </source>
</evidence>
<dbReference type="Gene3D" id="3.20.20.140">
    <property type="entry name" value="Metal-dependent hydrolases"/>
    <property type="match status" value="1"/>
</dbReference>
<evidence type="ECO:0000313" key="11">
    <source>
        <dbReference type="EMBL" id="EMF11423.1"/>
    </source>
</evidence>
<evidence type="ECO:0000256" key="5">
    <source>
        <dbReference type="ARBA" id="ARBA00022833"/>
    </source>
</evidence>